<evidence type="ECO:0000256" key="1">
    <source>
        <dbReference type="ARBA" id="ARBA00022801"/>
    </source>
</evidence>
<dbReference type="STRING" id="504798.SAMN05421871_11822"/>
<keyword evidence="1" id="KW-0378">Hydrolase</keyword>
<evidence type="ECO:0000313" key="4">
    <source>
        <dbReference type="EMBL" id="SDP47188.1"/>
    </source>
</evidence>
<dbReference type="GO" id="GO:0016787">
    <property type="term" value="F:hydrolase activity"/>
    <property type="evidence" value="ECO:0007669"/>
    <property type="project" value="UniProtKB-KW"/>
</dbReference>
<name>A0A1H0T0Y4_9PSEU</name>
<dbReference type="InterPro" id="IPR050789">
    <property type="entry name" value="Diverse_Enzym_Activities"/>
</dbReference>
<proteinExistence type="predicted"/>
<feature type="chain" id="PRO_5011627190" evidence="2">
    <location>
        <begin position="23"/>
        <end position="572"/>
    </location>
</feature>
<evidence type="ECO:0000313" key="5">
    <source>
        <dbReference type="Proteomes" id="UP000199651"/>
    </source>
</evidence>
<feature type="signal peptide" evidence="2">
    <location>
        <begin position="1"/>
        <end position="22"/>
    </location>
</feature>
<organism evidence="4 5">
    <name type="scientific">Actinokineospora alba</name>
    <dbReference type="NCBI Taxonomy" id="504798"/>
    <lineage>
        <taxon>Bacteria</taxon>
        <taxon>Bacillati</taxon>
        <taxon>Actinomycetota</taxon>
        <taxon>Actinomycetes</taxon>
        <taxon>Pseudonocardiales</taxon>
        <taxon>Pseudonocardiaceae</taxon>
        <taxon>Actinokineospora</taxon>
    </lineage>
</organism>
<dbReference type="AlphaFoldDB" id="A0A1H0T0Y4"/>
<dbReference type="PANTHER" id="PTHR43283:SF11">
    <property type="entry name" value="BETA-LACTAMASE-RELATED DOMAIN-CONTAINING PROTEIN"/>
    <property type="match status" value="1"/>
</dbReference>
<dbReference type="SUPFAM" id="SSF56601">
    <property type="entry name" value="beta-lactamase/transpeptidase-like"/>
    <property type="match status" value="1"/>
</dbReference>
<reference evidence="5" key="1">
    <citation type="submission" date="2016-10" db="EMBL/GenBank/DDBJ databases">
        <authorList>
            <person name="Varghese N."/>
            <person name="Submissions S."/>
        </authorList>
    </citation>
    <scope>NUCLEOTIDE SEQUENCE [LARGE SCALE GENOMIC DNA]</scope>
    <source>
        <strain evidence="5">IBRC-M 10655</strain>
    </source>
</reference>
<dbReference type="InterPro" id="IPR012338">
    <property type="entry name" value="Beta-lactam/transpept-like"/>
</dbReference>
<dbReference type="InterPro" id="IPR001466">
    <property type="entry name" value="Beta-lactam-related"/>
</dbReference>
<dbReference type="OrthoDB" id="9809635at2"/>
<dbReference type="RefSeq" id="WP_091380044.1">
    <property type="nucleotide sequence ID" value="NZ_FNDV01000018.1"/>
</dbReference>
<accession>A0A1H0T0Y4</accession>
<evidence type="ECO:0000259" key="3">
    <source>
        <dbReference type="Pfam" id="PF00144"/>
    </source>
</evidence>
<dbReference type="Proteomes" id="UP000199651">
    <property type="component" value="Unassembled WGS sequence"/>
</dbReference>
<protein>
    <submittedName>
        <fullName evidence="4">CubicO group peptidase, beta-lactamase class C family</fullName>
    </submittedName>
</protein>
<dbReference type="Gene3D" id="3.40.710.10">
    <property type="entry name" value="DD-peptidase/beta-lactamase superfamily"/>
    <property type="match status" value="1"/>
</dbReference>
<dbReference type="PANTHER" id="PTHR43283">
    <property type="entry name" value="BETA-LACTAMASE-RELATED"/>
    <property type="match status" value="1"/>
</dbReference>
<dbReference type="Pfam" id="PF00144">
    <property type="entry name" value="Beta-lactamase"/>
    <property type="match status" value="1"/>
</dbReference>
<dbReference type="EMBL" id="FNJB01000009">
    <property type="protein sequence ID" value="SDP47188.1"/>
    <property type="molecule type" value="Genomic_DNA"/>
</dbReference>
<feature type="domain" description="Beta-lactamase-related" evidence="3">
    <location>
        <begin position="102"/>
        <end position="399"/>
    </location>
</feature>
<gene>
    <name evidence="4" type="ORF">SAMN05192558_109182</name>
</gene>
<evidence type="ECO:0000256" key="2">
    <source>
        <dbReference type="SAM" id="SignalP"/>
    </source>
</evidence>
<keyword evidence="2" id="KW-0732">Signal</keyword>
<keyword evidence="5" id="KW-1185">Reference proteome</keyword>
<sequence length="572" mass="61109">MARLAAAVMAVVLMAGGSEAMAESAAGRFDRPWQGFAPANTVLRAGSAASVGLDPAPVAEAERAIEAWTRPNPTRPLFAGAVTLSAHNGVIVSRSEAGQAVRYADAAGTELPAERQVPMRSDTIFDVASVSKLFTSLAVLCLVEDGSVDIHAPVAAYLPAFGSNGKKSITVKQLLTHASGLEPFIPLWRDWPDKPTRIAAVLDRAPKYPPGSRYVYSDLNLITLGVLVEARSGKSLDALVAERITEPLGLRDTGYNPPAAKLHRVATTEFQSSPPRGMVRGEVHDENAWSLGGVAGHAGVFSTADDLAVLAQAILNGGAYAGRRILRAETVRDMLANHTPQFPGNDHGLGFELNQRWYMGALAGPRTAGHTGFTGTSLVIDPASRSFTILLTNRVHPSRAWGSINVARERLASGLARSMAVRPRHGPDAWFTGWTDATTSTLTSARLPGTGRARVTFDTFVDTESSDTLQLEWSADGQTWHSLPMRAAGRGAPPGEVGVLAGAGHRSWWTINADVPATGPFTVRWRAITDGRYLGRGFYVDRILVTDGDRSLLNGEKEPHLIAPDGWRLQTC</sequence>